<feature type="signal peptide" evidence="1">
    <location>
        <begin position="1"/>
        <end position="26"/>
    </location>
</feature>
<accession>A0A4P6HRM7</accession>
<evidence type="ECO:0000313" key="3">
    <source>
        <dbReference type="Proteomes" id="UP000293296"/>
    </source>
</evidence>
<protein>
    <submittedName>
        <fullName evidence="2">Uncharacterized protein</fullName>
    </submittedName>
</protein>
<sequence length="139" mass="15721">MTPARRVLWLAALAAFCLWPALDAVAAEGGRSLAFNKQNVFMYFKQVEDAKNKLPEDLHPQELHDRECMVYATVLKQGGYDFEATVLSALSFAEKGGNRLDDPRFMFLAGVFQFHPDEFVRLKLISKTTRDAVVRYFGG</sequence>
<dbReference type="Proteomes" id="UP000293296">
    <property type="component" value="Chromosome"/>
</dbReference>
<name>A0A4P6HRM7_9BACT</name>
<dbReference type="AlphaFoldDB" id="A0A4P6HRM7"/>
<dbReference type="KEGG" id="dcb:C3Y92_19710"/>
<evidence type="ECO:0000313" key="2">
    <source>
        <dbReference type="EMBL" id="QAZ69344.1"/>
    </source>
</evidence>
<proteinExistence type="predicted"/>
<dbReference type="OrthoDB" id="5457926at2"/>
<reference evidence="2 3" key="1">
    <citation type="submission" date="2018-02" db="EMBL/GenBank/DDBJ databases">
        <title>Genome sequence of Desulfovibrio carbinolicus DSM 3852.</title>
        <authorList>
            <person name="Wilbanks E."/>
            <person name="Skennerton C.T."/>
            <person name="Orphan V.J."/>
        </authorList>
    </citation>
    <scope>NUCLEOTIDE SEQUENCE [LARGE SCALE GENOMIC DNA]</scope>
    <source>
        <strain evidence="2 3">DSM 3852</strain>
    </source>
</reference>
<keyword evidence="1" id="KW-0732">Signal</keyword>
<evidence type="ECO:0000256" key="1">
    <source>
        <dbReference type="SAM" id="SignalP"/>
    </source>
</evidence>
<dbReference type="EMBL" id="CP026538">
    <property type="protein sequence ID" value="QAZ69344.1"/>
    <property type="molecule type" value="Genomic_DNA"/>
</dbReference>
<gene>
    <name evidence="2" type="ORF">C3Y92_19710</name>
</gene>
<organism evidence="2 3">
    <name type="scientific">Solidesulfovibrio carbinolicus</name>
    <dbReference type="NCBI Taxonomy" id="296842"/>
    <lineage>
        <taxon>Bacteria</taxon>
        <taxon>Pseudomonadati</taxon>
        <taxon>Thermodesulfobacteriota</taxon>
        <taxon>Desulfovibrionia</taxon>
        <taxon>Desulfovibrionales</taxon>
        <taxon>Desulfovibrionaceae</taxon>
        <taxon>Solidesulfovibrio</taxon>
    </lineage>
</organism>
<dbReference type="RefSeq" id="WP_129355644.1">
    <property type="nucleotide sequence ID" value="NZ_CP026538.1"/>
</dbReference>
<feature type="chain" id="PRO_5020226570" evidence="1">
    <location>
        <begin position="27"/>
        <end position="139"/>
    </location>
</feature>
<keyword evidence="3" id="KW-1185">Reference proteome</keyword>